<reference evidence="1" key="1">
    <citation type="submission" date="2018-08" db="EMBL/GenBank/DDBJ databases">
        <title>HSV2 whole genome sequences from clinical isolates.</title>
        <authorList>
            <person name="Roychoudhury P."/>
            <person name="Greninger A.L."/>
            <person name="Jerome K.R."/>
            <person name="Johnston C."/>
            <person name="Wald A."/>
            <person name="Xie H."/>
        </authorList>
    </citation>
    <scope>NUCLEOTIDE SEQUENCE</scope>
    <source>
        <strain evidence="1">2000-9815</strain>
    </source>
</reference>
<sequence>MMRGGVCCEEPRGTVASEDSCVPGRRAPPRRIGIRIG</sequence>
<proteinExistence type="predicted"/>
<name>A0A481TQA8_HHV2</name>
<evidence type="ECO:0000313" key="1">
    <source>
        <dbReference type="EMBL" id="QBH82872.1"/>
    </source>
</evidence>
<dbReference type="EMBL" id="MH790634">
    <property type="protein sequence ID" value="QBH82872.1"/>
    <property type="molecule type" value="Genomic_DNA"/>
</dbReference>
<protein>
    <submittedName>
        <fullName evidence="1">Uncharacterized protein</fullName>
    </submittedName>
</protein>
<organism evidence="1">
    <name type="scientific">Human herpesvirus 2</name>
    <name type="common">HHV-2</name>
    <name type="synonym">Human herpes simplex virus 2</name>
    <dbReference type="NCBI Taxonomy" id="10310"/>
    <lineage>
        <taxon>Viruses</taxon>
        <taxon>Duplodnaviria</taxon>
        <taxon>Heunggongvirae</taxon>
        <taxon>Peploviricota</taxon>
        <taxon>Herviviricetes</taxon>
        <taxon>Herpesvirales</taxon>
        <taxon>Orthoherpesviridae</taxon>
        <taxon>Alphaherpesvirinae</taxon>
        <taxon>Simplexvirus</taxon>
        <taxon>Simplexvirus humanalpha2</taxon>
    </lineage>
</organism>
<accession>A0A481TQA8</accession>
<organismHost>
    <name type="scientific">Homo sapiens</name>
    <name type="common">Human</name>
    <dbReference type="NCBI Taxonomy" id="9606"/>
</organismHost>